<dbReference type="OrthoDB" id="7429108at2759"/>
<feature type="transmembrane region" description="Helical" evidence="2">
    <location>
        <begin position="634"/>
        <end position="657"/>
    </location>
</feature>
<keyword evidence="4" id="KW-1185">Reference proteome</keyword>
<keyword evidence="2" id="KW-0812">Transmembrane</keyword>
<feature type="transmembrane region" description="Helical" evidence="2">
    <location>
        <begin position="13"/>
        <end position="34"/>
    </location>
</feature>
<evidence type="ECO:0000256" key="1">
    <source>
        <dbReference type="SAM" id="MobiDB-lite"/>
    </source>
</evidence>
<organism evidence="3 4">
    <name type="scientific">Chrysodeixis includens</name>
    <name type="common">Soybean looper</name>
    <name type="synonym">Pseudoplusia includens</name>
    <dbReference type="NCBI Taxonomy" id="689277"/>
    <lineage>
        <taxon>Eukaryota</taxon>
        <taxon>Metazoa</taxon>
        <taxon>Ecdysozoa</taxon>
        <taxon>Arthropoda</taxon>
        <taxon>Hexapoda</taxon>
        <taxon>Insecta</taxon>
        <taxon>Pterygota</taxon>
        <taxon>Neoptera</taxon>
        <taxon>Endopterygota</taxon>
        <taxon>Lepidoptera</taxon>
        <taxon>Glossata</taxon>
        <taxon>Ditrysia</taxon>
        <taxon>Noctuoidea</taxon>
        <taxon>Noctuidae</taxon>
        <taxon>Plusiinae</taxon>
        <taxon>Chrysodeixis</taxon>
    </lineage>
</organism>
<reference evidence="3" key="1">
    <citation type="submission" date="2021-12" db="EMBL/GenBank/DDBJ databases">
        <authorList>
            <person name="King R."/>
        </authorList>
    </citation>
    <scope>NUCLEOTIDE SEQUENCE</scope>
</reference>
<feature type="compositionally biased region" description="Basic residues" evidence="1">
    <location>
        <begin position="456"/>
        <end position="481"/>
    </location>
</feature>
<feature type="region of interest" description="Disordered" evidence="1">
    <location>
        <begin position="404"/>
        <end position="490"/>
    </location>
</feature>
<name>A0A9N8Q0Z8_CHRIL</name>
<evidence type="ECO:0000313" key="3">
    <source>
        <dbReference type="EMBL" id="CAD0202006.1"/>
    </source>
</evidence>
<sequence length="864" mass="93488">MGCAKGLCTAEKIFIFINIAFASFDCSIIISVLLRSSAGFSRGESTGGGEVLRLSPAQGAQVPQEADKMFRAECVRVSGGGRRASRSWRTRRAPAAARRTTADNPSYVSLASIQRLAFVGVCTERACEYVGSQQPALSGSIARRLTAGAAGINSGGSPRPVAAARGDTAPPVPKPLSCWLIGMARRWPRTQRAFSRAQAGSVSPAPALLPGDPPRGPAKMYSGALLATAARLAWDPSTYTWFRFLCAAQYRVSAAYVFAAGVWLAALVYLAAAAAQRHAPLCLHLYAAGVACLALSEVGYGAWMGASLAAWWREAPQAELARRGMDLLHDLKPALLAVERYRDVARPLYDMIEEVEREAPNNAFVIIVFGVLGMVLQARVFILIIKNLYIAAFIMARRLARGPGSRAGSVSDDKHAAVRAVPAHDDDSDTNDPERAPPGWRKKANLRMTRQAGARPPRRRQRWRRATRRGRRCRRSSRRSAPRAAPSAPSAALLILREPPRHPHRPRHAPAAAPGATYYTREASRSAPDAGLLDLVTCGARCTQVAGGVQRARRGDGCSVVASVLRASVVALFCLLALVVAVAMCSRFAPAALAHVNLLLTLYGGALLATAARLKWDPSTYIVVRELFPAEYRAAGITLAGAGALLLLLAHAAAAALHAQRERNRRVLLYTYAVFMTLLMVGELVFGTWLALQVVAWLDSEAAQQMGEALELSEHLRPVLRYLARWHPLPDRIDALIAEAAADAPRNLYAALALGALLMVLQPLSVALALVTACPRRAPTSSETSLQPRNSLYRYAFTDHSTDYNYVREDPKPYINIRKTSGRRARPPSSLADVFVMCSRADSGPQYQPLPLRTAYKNGRIVIL</sequence>
<gene>
    <name evidence="3" type="ORF">CINC_LOCUS3674</name>
</gene>
<evidence type="ECO:0000313" key="4">
    <source>
        <dbReference type="Proteomes" id="UP001154114"/>
    </source>
</evidence>
<feature type="transmembrane region" description="Helical" evidence="2">
    <location>
        <begin position="254"/>
        <end position="274"/>
    </location>
</feature>
<feature type="transmembrane region" description="Helical" evidence="2">
    <location>
        <begin position="748"/>
        <end position="771"/>
    </location>
</feature>
<feature type="transmembrane region" description="Helical" evidence="2">
    <location>
        <begin position="564"/>
        <end position="585"/>
    </location>
</feature>
<dbReference type="Proteomes" id="UP001154114">
    <property type="component" value="Chromosome 15"/>
</dbReference>
<feature type="transmembrane region" description="Helical" evidence="2">
    <location>
        <begin position="669"/>
        <end position="692"/>
    </location>
</feature>
<feature type="transmembrane region" description="Helical" evidence="2">
    <location>
        <begin position="281"/>
        <end position="303"/>
    </location>
</feature>
<dbReference type="EMBL" id="LR824018">
    <property type="protein sequence ID" value="CAD0202006.1"/>
    <property type="molecule type" value="Genomic_DNA"/>
</dbReference>
<accession>A0A9N8Q0Z8</accession>
<evidence type="ECO:0000256" key="2">
    <source>
        <dbReference type="SAM" id="Phobius"/>
    </source>
</evidence>
<dbReference type="AlphaFoldDB" id="A0A9N8Q0Z8"/>
<proteinExistence type="predicted"/>
<keyword evidence="2" id="KW-0472">Membrane</keyword>
<feature type="transmembrane region" description="Helical" evidence="2">
    <location>
        <begin position="363"/>
        <end position="396"/>
    </location>
</feature>
<keyword evidence="2" id="KW-1133">Transmembrane helix</keyword>
<protein>
    <submittedName>
        <fullName evidence="3">Uncharacterized protein</fullName>
    </submittedName>
</protein>